<evidence type="ECO:0000313" key="6">
    <source>
        <dbReference type="Proteomes" id="UP000230731"/>
    </source>
</evidence>
<dbReference type="GO" id="GO:0006020">
    <property type="term" value="P:inositol metabolic process"/>
    <property type="evidence" value="ECO:0007669"/>
    <property type="project" value="TreeGrafter"/>
</dbReference>
<dbReference type="PRINTS" id="PR00377">
    <property type="entry name" value="IMPHPHTASES"/>
</dbReference>
<dbReference type="AlphaFoldDB" id="A0A2M6WZM3"/>
<dbReference type="InterPro" id="IPR000760">
    <property type="entry name" value="Inositol_monophosphatase-like"/>
</dbReference>
<dbReference type="Pfam" id="PF00459">
    <property type="entry name" value="Inositol_P"/>
    <property type="match status" value="1"/>
</dbReference>
<evidence type="ECO:0000256" key="2">
    <source>
        <dbReference type="ARBA" id="ARBA00022801"/>
    </source>
</evidence>
<gene>
    <name evidence="5" type="ORF">COT71_01820</name>
</gene>
<comment type="caution">
    <text evidence="5">The sequence shown here is derived from an EMBL/GenBank/DDBJ whole genome shotgun (WGS) entry which is preliminary data.</text>
</comment>
<reference evidence="6" key="1">
    <citation type="submission" date="2017-09" db="EMBL/GenBank/DDBJ databases">
        <title>Depth-based differentiation of microbial function through sediment-hosted aquifers and enrichment of novel symbionts in the deep terrestrial subsurface.</title>
        <authorList>
            <person name="Probst A.J."/>
            <person name="Ladd B."/>
            <person name="Jarett J.K."/>
            <person name="Geller-Mcgrath D.E."/>
            <person name="Sieber C.M.K."/>
            <person name="Emerson J.B."/>
            <person name="Anantharaman K."/>
            <person name="Thomas B.C."/>
            <person name="Malmstrom R."/>
            <person name="Stieglmeier M."/>
            <person name="Klingl A."/>
            <person name="Woyke T."/>
            <person name="Ryan C.M."/>
            <person name="Banfield J.F."/>
        </authorList>
    </citation>
    <scope>NUCLEOTIDE SEQUENCE [LARGE SCALE GENOMIC DNA]</scope>
</reference>
<feature type="binding site" evidence="4">
    <location>
        <position position="84"/>
    </location>
    <ligand>
        <name>Mg(2+)</name>
        <dbReference type="ChEBI" id="CHEBI:18420"/>
        <label>1</label>
        <note>catalytic</note>
    </ligand>
</feature>
<dbReference type="Gene3D" id="3.40.190.80">
    <property type="match status" value="1"/>
</dbReference>
<dbReference type="PROSITE" id="PS00629">
    <property type="entry name" value="IMP_1"/>
    <property type="match status" value="1"/>
</dbReference>
<dbReference type="GO" id="GO:0008934">
    <property type="term" value="F:inositol monophosphate 1-phosphatase activity"/>
    <property type="evidence" value="ECO:0007669"/>
    <property type="project" value="TreeGrafter"/>
</dbReference>
<dbReference type="GO" id="GO:0007165">
    <property type="term" value="P:signal transduction"/>
    <property type="evidence" value="ECO:0007669"/>
    <property type="project" value="TreeGrafter"/>
</dbReference>
<dbReference type="PANTHER" id="PTHR20854">
    <property type="entry name" value="INOSITOL MONOPHOSPHATASE"/>
    <property type="match status" value="1"/>
</dbReference>
<feature type="binding site" evidence="4">
    <location>
        <position position="83"/>
    </location>
    <ligand>
        <name>Mg(2+)</name>
        <dbReference type="ChEBI" id="CHEBI:18420"/>
        <label>1</label>
        <note>catalytic</note>
    </ligand>
</feature>
<dbReference type="SUPFAM" id="SSF56655">
    <property type="entry name" value="Carbohydrate phosphatase"/>
    <property type="match status" value="1"/>
</dbReference>
<dbReference type="GO" id="GO:0046872">
    <property type="term" value="F:metal ion binding"/>
    <property type="evidence" value="ECO:0007669"/>
    <property type="project" value="UniProtKB-KW"/>
</dbReference>
<keyword evidence="1 4" id="KW-0479">Metal-binding</keyword>
<dbReference type="Gene3D" id="3.30.540.10">
    <property type="entry name" value="Fructose-1,6-Bisphosphatase, subunit A, domain 1"/>
    <property type="match status" value="1"/>
</dbReference>
<accession>A0A2M6WZM3</accession>
<evidence type="ECO:0000313" key="5">
    <source>
        <dbReference type="EMBL" id="PIT98262.1"/>
    </source>
</evidence>
<organism evidence="5 6">
    <name type="scientific">Candidatus Andersenbacteria bacterium CG10_big_fil_rev_8_21_14_0_10_54_11</name>
    <dbReference type="NCBI Taxonomy" id="1974485"/>
    <lineage>
        <taxon>Bacteria</taxon>
        <taxon>Candidatus Anderseniibacteriota</taxon>
    </lineage>
</organism>
<keyword evidence="2" id="KW-0378">Hydrolase</keyword>
<feature type="binding site" evidence="4">
    <location>
        <position position="81"/>
    </location>
    <ligand>
        <name>Mg(2+)</name>
        <dbReference type="ChEBI" id="CHEBI:18420"/>
        <label>1</label>
        <note>catalytic</note>
    </ligand>
</feature>
<protein>
    <recommendedName>
        <fullName evidence="7">Inositol monophosphatase</fullName>
    </recommendedName>
</protein>
<evidence type="ECO:0000256" key="3">
    <source>
        <dbReference type="ARBA" id="ARBA00022842"/>
    </source>
</evidence>
<dbReference type="PANTHER" id="PTHR20854:SF4">
    <property type="entry name" value="INOSITOL-1-MONOPHOSPHATASE-RELATED"/>
    <property type="match status" value="1"/>
</dbReference>
<evidence type="ECO:0000256" key="4">
    <source>
        <dbReference type="PIRSR" id="PIRSR600760-2"/>
    </source>
</evidence>
<dbReference type="CDD" id="cd01637">
    <property type="entry name" value="IMPase_like"/>
    <property type="match status" value="1"/>
</dbReference>
<keyword evidence="3 4" id="KW-0460">Magnesium</keyword>
<evidence type="ECO:0008006" key="7">
    <source>
        <dbReference type="Google" id="ProtNLM"/>
    </source>
</evidence>
<sequence>MMIKELTRIAQLGGDHALRRKSDTHEQTAKADDNWNFATEVDGEAQGLMVAELHRSFPGIPILGEEQEKPVIPGPTYFVLDPIDGTIPYNAGFPNWGTIVSYMQDGQPHAGVIYMPEQTSLIVTAERGNGCYLNGQRVVPRPARPRSQAIICVEIGPWTPDEAWPQLNRLRKIGRWLGGSGFAAASLVDLITQRGDLYLNFRAKIWDFAAGAVAVQEIGGSVCNLNGEPLQWNQIDMTALFAHDQSLANEVVALLAA</sequence>
<evidence type="ECO:0000256" key="1">
    <source>
        <dbReference type="ARBA" id="ARBA00022723"/>
    </source>
</evidence>
<name>A0A2M6WZM3_9BACT</name>
<comment type="cofactor">
    <cofactor evidence="4">
        <name>Mg(2+)</name>
        <dbReference type="ChEBI" id="CHEBI:18420"/>
    </cofactor>
</comment>
<feature type="binding site" evidence="4">
    <location>
        <position position="207"/>
    </location>
    <ligand>
        <name>Mg(2+)</name>
        <dbReference type="ChEBI" id="CHEBI:18420"/>
        <label>1</label>
        <note>catalytic</note>
    </ligand>
</feature>
<proteinExistence type="predicted"/>
<dbReference type="InterPro" id="IPR020583">
    <property type="entry name" value="Inositol_monoP_metal-BS"/>
</dbReference>
<dbReference type="EMBL" id="PEZP01000021">
    <property type="protein sequence ID" value="PIT98262.1"/>
    <property type="molecule type" value="Genomic_DNA"/>
</dbReference>
<feature type="binding site" evidence="4">
    <location>
        <position position="65"/>
    </location>
    <ligand>
        <name>Mg(2+)</name>
        <dbReference type="ChEBI" id="CHEBI:18420"/>
        <label>1</label>
        <note>catalytic</note>
    </ligand>
</feature>
<dbReference type="Proteomes" id="UP000230731">
    <property type="component" value="Unassembled WGS sequence"/>
</dbReference>